<dbReference type="Pfam" id="PF12032">
    <property type="entry name" value="CLIP"/>
    <property type="match status" value="1"/>
</dbReference>
<evidence type="ECO:0000313" key="9">
    <source>
        <dbReference type="Proteomes" id="UP001154078"/>
    </source>
</evidence>
<keyword evidence="9" id="KW-1185">Reference proteome</keyword>
<organism evidence="8 9">
    <name type="scientific">Brassicogethes aeneus</name>
    <name type="common">Rape pollen beetle</name>
    <name type="synonym">Meligethes aeneus</name>
    <dbReference type="NCBI Taxonomy" id="1431903"/>
    <lineage>
        <taxon>Eukaryota</taxon>
        <taxon>Metazoa</taxon>
        <taxon>Ecdysozoa</taxon>
        <taxon>Arthropoda</taxon>
        <taxon>Hexapoda</taxon>
        <taxon>Insecta</taxon>
        <taxon>Pterygota</taxon>
        <taxon>Neoptera</taxon>
        <taxon>Endopterygota</taxon>
        <taxon>Coleoptera</taxon>
        <taxon>Polyphaga</taxon>
        <taxon>Cucujiformia</taxon>
        <taxon>Nitidulidae</taxon>
        <taxon>Meligethinae</taxon>
        <taxon>Brassicogethes</taxon>
    </lineage>
</organism>
<dbReference type="InterPro" id="IPR038565">
    <property type="entry name" value="CLIP_sf"/>
</dbReference>
<feature type="signal peptide" evidence="6">
    <location>
        <begin position="1"/>
        <end position="23"/>
    </location>
</feature>
<sequence>MCCVKFSVVVFVLYFVCFVGIHAKEIRQDLACRSQSKCLKLHECQPYMDLLKNLGKPLKLSVVEFLRAQQCGFEEFEPKVCCTKLPKSLKILKNSRPSVNSGRLNKLMVKKIEQSFLITITSTSTTVRPGTTKRRNLLTEEERRKKTEAINKTFSLNFVDFSNDYDLFRRRKRSGDNNLLDIEVR</sequence>
<dbReference type="GO" id="GO:0008236">
    <property type="term" value="F:serine-type peptidase activity"/>
    <property type="evidence" value="ECO:0007669"/>
    <property type="project" value="UniProtKB-KW"/>
</dbReference>
<evidence type="ECO:0000256" key="4">
    <source>
        <dbReference type="ARBA" id="ARBA00022825"/>
    </source>
</evidence>
<keyword evidence="2 6" id="KW-0732">Signal</keyword>
<dbReference type="Gene3D" id="3.30.1640.30">
    <property type="match status" value="1"/>
</dbReference>
<dbReference type="GO" id="GO:0006508">
    <property type="term" value="P:proteolysis"/>
    <property type="evidence" value="ECO:0007669"/>
    <property type="project" value="UniProtKB-KW"/>
</dbReference>
<proteinExistence type="predicted"/>
<evidence type="ECO:0000256" key="3">
    <source>
        <dbReference type="ARBA" id="ARBA00022801"/>
    </source>
</evidence>
<evidence type="ECO:0000313" key="8">
    <source>
        <dbReference type="EMBL" id="CAH0551213.1"/>
    </source>
</evidence>
<feature type="chain" id="PRO_5040188898" description="Clip domain-containing protein" evidence="6">
    <location>
        <begin position="24"/>
        <end position="185"/>
    </location>
</feature>
<dbReference type="InterPro" id="IPR022700">
    <property type="entry name" value="CLIP"/>
</dbReference>
<dbReference type="AlphaFoldDB" id="A0A9P0FD26"/>
<reference evidence="8" key="1">
    <citation type="submission" date="2021-12" db="EMBL/GenBank/DDBJ databases">
        <authorList>
            <person name="King R."/>
        </authorList>
    </citation>
    <scope>NUCLEOTIDE SEQUENCE</scope>
</reference>
<dbReference type="Proteomes" id="UP001154078">
    <property type="component" value="Chromosome 2"/>
</dbReference>
<dbReference type="EMBL" id="OV121133">
    <property type="protein sequence ID" value="CAH0551213.1"/>
    <property type="molecule type" value="Genomic_DNA"/>
</dbReference>
<name>A0A9P0FD26_BRAAE</name>
<evidence type="ECO:0000256" key="6">
    <source>
        <dbReference type="SAM" id="SignalP"/>
    </source>
</evidence>
<gene>
    <name evidence="8" type="ORF">MELIAE_LOCUS3877</name>
</gene>
<evidence type="ECO:0000259" key="7">
    <source>
        <dbReference type="SMART" id="SM00680"/>
    </source>
</evidence>
<feature type="domain" description="Clip" evidence="7">
    <location>
        <begin position="32"/>
        <end position="83"/>
    </location>
</feature>
<accession>A0A9P0FD26</accession>
<dbReference type="OrthoDB" id="6781063at2759"/>
<evidence type="ECO:0000256" key="2">
    <source>
        <dbReference type="ARBA" id="ARBA00022729"/>
    </source>
</evidence>
<keyword evidence="4" id="KW-0720">Serine protease</keyword>
<evidence type="ECO:0000256" key="5">
    <source>
        <dbReference type="ARBA" id="ARBA00023157"/>
    </source>
</evidence>
<protein>
    <recommendedName>
        <fullName evidence="7">Clip domain-containing protein</fullName>
    </recommendedName>
</protein>
<keyword evidence="1" id="KW-0645">Protease</keyword>
<dbReference type="SMART" id="SM00680">
    <property type="entry name" value="CLIP"/>
    <property type="match status" value="1"/>
</dbReference>
<keyword evidence="3" id="KW-0378">Hydrolase</keyword>
<keyword evidence="5" id="KW-1015">Disulfide bond</keyword>
<evidence type="ECO:0000256" key="1">
    <source>
        <dbReference type="ARBA" id="ARBA00022670"/>
    </source>
</evidence>